<gene>
    <name evidence="1" type="ORF">CTheo_8900</name>
</gene>
<protein>
    <submittedName>
        <fullName evidence="1">Uncharacterized protein</fullName>
    </submittedName>
</protein>
<evidence type="ECO:0000313" key="1">
    <source>
        <dbReference type="EMBL" id="KAB5587660.1"/>
    </source>
</evidence>
<dbReference type="EMBL" id="SSOP01000887">
    <property type="protein sequence ID" value="KAB5587660.1"/>
    <property type="molecule type" value="Genomic_DNA"/>
</dbReference>
<name>A0A5N5Q7A4_9AGAM</name>
<keyword evidence="2" id="KW-1185">Reference proteome</keyword>
<proteinExistence type="predicted"/>
<sequence>MHQEGADLERSGEYILHKSGLYKIYLGKDYNGAYFAENEVVITENRSGNQLHLATTTRSLVPTEEPEVAFYESITCSLVRVNYSRSPSTIRFQRSYLIPIPQERTKDDEELLIHLGEVLFDLIEYRILAVWDNLFEENIWVPWGNVLEEY</sequence>
<comment type="caution">
    <text evidence="1">The sequence shown here is derived from an EMBL/GenBank/DDBJ whole genome shotgun (WGS) entry which is preliminary data.</text>
</comment>
<dbReference type="AlphaFoldDB" id="A0A5N5Q7A4"/>
<organism evidence="1 2">
    <name type="scientific">Ceratobasidium theobromae</name>
    <dbReference type="NCBI Taxonomy" id="1582974"/>
    <lineage>
        <taxon>Eukaryota</taxon>
        <taxon>Fungi</taxon>
        <taxon>Dikarya</taxon>
        <taxon>Basidiomycota</taxon>
        <taxon>Agaricomycotina</taxon>
        <taxon>Agaricomycetes</taxon>
        <taxon>Cantharellales</taxon>
        <taxon>Ceratobasidiaceae</taxon>
        <taxon>Ceratobasidium</taxon>
    </lineage>
</organism>
<dbReference type="Proteomes" id="UP000383932">
    <property type="component" value="Unassembled WGS sequence"/>
</dbReference>
<reference evidence="1 2" key="1">
    <citation type="journal article" date="2019" name="Fungal Biol. Biotechnol.">
        <title>Draft genome sequence of fastidious pathogen Ceratobasidium theobromae, which causes vascular-streak dieback in Theobroma cacao.</title>
        <authorList>
            <person name="Ali S.S."/>
            <person name="Asman A."/>
            <person name="Shao J."/>
            <person name="Firmansyah A.P."/>
            <person name="Susilo A.W."/>
            <person name="Rosmana A."/>
            <person name="McMahon P."/>
            <person name="Junaid M."/>
            <person name="Guest D."/>
            <person name="Kheng T.Y."/>
            <person name="Meinhardt L.W."/>
            <person name="Bailey B.A."/>
        </authorList>
    </citation>
    <scope>NUCLEOTIDE SEQUENCE [LARGE SCALE GENOMIC DNA]</scope>
    <source>
        <strain evidence="1 2">CT2</strain>
    </source>
</reference>
<evidence type="ECO:0000313" key="2">
    <source>
        <dbReference type="Proteomes" id="UP000383932"/>
    </source>
</evidence>
<accession>A0A5N5Q7A4</accession>